<dbReference type="InterPro" id="IPR050159">
    <property type="entry name" value="Kazal-type_SerProtInhib"/>
</dbReference>
<dbReference type="PROSITE" id="PS00282">
    <property type="entry name" value="KAZAL_1"/>
    <property type="match status" value="1"/>
</dbReference>
<dbReference type="FunFam" id="3.30.60.30:FF:000037">
    <property type="entry name" value="Ovomucoid"/>
    <property type="match status" value="1"/>
</dbReference>
<evidence type="ECO:0000313" key="9">
    <source>
        <dbReference type="Ensembl" id="ENSGEVP00005011771.1"/>
    </source>
</evidence>
<sequence>MTPSAPLKRALHSKSSCSYLVRLIVTSISLAFWSTVQSLFQVDCSNYPQAKKRGPFFCPKGYDPICGTDGVKYGNRCLRCSAIWESGTQLSMENEGECKSQVDPGYI</sequence>
<dbReference type="PROSITE" id="PS51465">
    <property type="entry name" value="KAZAL_2"/>
    <property type="match status" value="1"/>
</dbReference>
<evidence type="ECO:0000256" key="7">
    <source>
        <dbReference type="ARBA" id="ARBA00023180"/>
    </source>
</evidence>
<reference evidence="9" key="2">
    <citation type="submission" date="2025-09" db="UniProtKB">
        <authorList>
            <consortium name="Ensembl"/>
        </authorList>
    </citation>
    <scope>IDENTIFICATION</scope>
</reference>
<evidence type="ECO:0000259" key="8">
    <source>
        <dbReference type="PROSITE" id="PS51465"/>
    </source>
</evidence>
<keyword evidence="6" id="KW-1015">Disulfide bond</keyword>
<reference evidence="9" key="1">
    <citation type="submission" date="2025-08" db="UniProtKB">
        <authorList>
            <consortium name="Ensembl"/>
        </authorList>
    </citation>
    <scope>IDENTIFICATION</scope>
</reference>
<dbReference type="Ensembl" id="ENSGEVT00005012336.1">
    <property type="protein sequence ID" value="ENSGEVP00005011771.1"/>
    <property type="gene ID" value="ENSGEVG00005008321.1"/>
</dbReference>
<dbReference type="Pfam" id="PF00050">
    <property type="entry name" value="Kazal_1"/>
    <property type="match status" value="1"/>
</dbReference>
<dbReference type="GO" id="GO:0005576">
    <property type="term" value="C:extracellular region"/>
    <property type="evidence" value="ECO:0007669"/>
    <property type="project" value="UniProtKB-SubCell"/>
</dbReference>
<evidence type="ECO:0000256" key="4">
    <source>
        <dbReference type="ARBA" id="ARBA00022737"/>
    </source>
</evidence>
<keyword evidence="10" id="KW-1185">Reference proteome</keyword>
<evidence type="ECO:0000256" key="2">
    <source>
        <dbReference type="ARBA" id="ARBA00022525"/>
    </source>
</evidence>
<name>A0A8C4W775_9SAUR</name>
<evidence type="ECO:0000256" key="3">
    <source>
        <dbReference type="ARBA" id="ARBA00022690"/>
    </source>
</evidence>
<dbReference type="AlphaFoldDB" id="A0A8C4W775"/>
<dbReference type="InterPro" id="IPR002350">
    <property type="entry name" value="Kazal_dom"/>
</dbReference>
<dbReference type="SUPFAM" id="SSF100895">
    <property type="entry name" value="Kazal-type serine protease inhibitors"/>
    <property type="match status" value="1"/>
</dbReference>
<comment type="subcellular location">
    <subcellularLocation>
        <location evidence="1">Secreted</location>
    </subcellularLocation>
</comment>
<keyword evidence="4" id="KW-0677">Repeat</keyword>
<feature type="domain" description="Kazal-like" evidence="8">
    <location>
        <begin position="38"/>
        <end position="100"/>
    </location>
</feature>
<dbReference type="GeneTree" id="ENSGT01030000235731"/>
<dbReference type="GO" id="GO:0004867">
    <property type="term" value="F:serine-type endopeptidase inhibitor activity"/>
    <property type="evidence" value="ECO:0007669"/>
    <property type="project" value="UniProtKB-KW"/>
</dbReference>
<organism evidence="9 10">
    <name type="scientific">Gopherus evgoodei</name>
    <name type="common">Goodes thornscrub tortoise</name>
    <dbReference type="NCBI Taxonomy" id="1825980"/>
    <lineage>
        <taxon>Eukaryota</taxon>
        <taxon>Metazoa</taxon>
        <taxon>Chordata</taxon>
        <taxon>Craniata</taxon>
        <taxon>Vertebrata</taxon>
        <taxon>Euteleostomi</taxon>
        <taxon>Archelosauria</taxon>
        <taxon>Testudinata</taxon>
        <taxon>Testudines</taxon>
        <taxon>Cryptodira</taxon>
        <taxon>Durocryptodira</taxon>
        <taxon>Testudinoidea</taxon>
        <taxon>Testudinidae</taxon>
        <taxon>Gopherus</taxon>
    </lineage>
</organism>
<dbReference type="PANTHER" id="PTHR47499:SF1">
    <property type="entry name" value="SERINE PROTEASE INHIBITOR KAZAL-TYPE 7"/>
    <property type="match status" value="1"/>
</dbReference>
<protein>
    <recommendedName>
        <fullName evidence="8">Kazal-like domain-containing protein</fullName>
    </recommendedName>
</protein>
<dbReference type="OrthoDB" id="126772at2759"/>
<evidence type="ECO:0000256" key="1">
    <source>
        <dbReference type="ARBA" id="ARBA00004613"/>
    </source>
</evidence>
<dbReference type="Gene3D" id="3.30.60.30">
    <property type="match status" value="1"/>
</dbReference>
<dbReference type="Proteomes" id="UP000694390">
    <property type="component" value="Unassembled WGS sequence"/>
</dbReference>
<evidence type="ECO:0000313" key="10">
    <source>
        <dbReference type="Proteomes" id="UP000694390"/>
    </source>
</evidence>
<dbReference type="SMART" id="SM00280">
    <property type="entry name" value="KAZAL"/>
    <property type="match status" value="1"/>
</dbReference>
<evidence type="ECO:0000256" key="5">
    <source>
        <dbReference type="ARBA" id="ARBA00022900"/>
    </source>
</evidence>
<accession>A0A8C4W775</accession>
<evidence type="ECO:0000256" key="6">
    <source>
        <dbReference type="ARBA" id="ARBA00023157"/>
    </source>
</evidence>
<proteinExistence type="predicted"/>
<dbReference type="PANTHER" id="PTHR47499">
    <property type="entry name" value="SERINE PROTEASE INHIBITOR KAZAL-TYPE 7 SPINK7"/>
    <property type="match status" value="1"/>
</dbReference>
<keyword evidence="5" id="KW-0722">Serine protease inhibitor</keyword>
<dbReference type="InterPro" id="IPR036058">
    <property type="entry name" value="Kazal_dom_sf"/>
</dbReference>
<keyword evidence="7" id="KW-0325">Glycoprotein</keyword>
<keyword evidence="3" id="KW-0646">Protease inhibitor</keyword>
<keyword evidence="2" id="KW-0964">Secreted</keyword>